<feature type="compositionally biased region" description="Basic and acidic residues" evidence="1">
    <location>
        <begin position="591"/>
        <end position="600"/>
    </location>
</feature>
<dbReference type="PANTHER" id="PTHR28283">
    <property type="entry name" value="3',5'-CYCLIC-NUCLEOTIDE PHOSPHODIESTERASE 1"/>
    <property type="match status" value="1"/>
</dbReference>
<accession>A0A3N2PNF2</accession>
<dbReference type="GeneID" id="39578022"/>
<feature type="region of interest" description="Disordered" evidence="1">
    <location>
        <begin position="1"/>
        <end position="33"/>
    </location>
</feature>
<sequence>MVMGESRNGHRDAAADAEMASMPTTDSGGAGGGPLENNTTAFLVRAVAAGWQKCSVVAVDAGVHLAAIVQILESTQPANLASLPLPHTLESGPFAGFQVHSASTRVNAAHIARSLVDTYLITHPHLDHIAGFVVNTAGVPGGPRPKRLAGLPATIDAFKQHIFNNVIWPNLSDENGGVGLVTYTRLVDGGSPAIGEGDARGYLEVAEGLSVKAWSISHGTAIEPLPPHRNSQSSATSTPARHASLDASSSMPSHYTQTYHPYAQQQQQQQQPHHHHHHHNNHHHHQQQPQPHIPPRSHNHNPPATPQPRTASCPFLIQQQQQQANFLDAPPPAPPPPVYDSTVYFLRDTTTGSEVLIFGDVEPDALSSYPRNLGIWKEAAPKIARGALRAVLIECSYDDSQSADRLFGHMKPSFVMDELRTLAREVDVLRCLWNAGSSSDSGLVGKEAALAAAAAAAATTTTTAATAATTSAGRGGGGLDSLKKRKRLQVDCDAPSRRKTGPVFNSGGCGGGGEGVKGVDSEAVSPKTVRSRFNSQQDDGVGVPQQQQQQQQHSLPGTPHLATPTAELSLKDVVARDLELASRSHSPSPRHSFDDGRETGEPNAAVSGTTTRPLEGVKVIIIHVKDKLDGVDQGARILKELQAHEDEAQTGVGQADGNWTWFNGTRRAWSFAFLLCGLVSVI</sequence>
<feature type="compositionally biased region" description="Basic residues" evidence="1">
    <location>
        <begin position="272"/>
        <end position="286"/>
    </location>
</feature>
<dbReference type="Proteomes" id="UP000272025">
    <property type="component" value="Unassembled WGS sequence"/>
</dbReference>
<dbReference type="RefSeq" id="XP_028463867.1">
    <property type="nucleotide sequence ID" value="XM_028609544.1"/>
</dbReference>
<dbReference type="EMBL" id="ML119060">
    <property type="protein sequence ID" value="ROT36061.1"/>
    <property type="molecule type" value="Genomic_DNA"/>
</dbReference>
<keyword evidence="3" id="KW-1185">Reference proteome</keyword>
<feature type="region of interest" description="Disordered" evidence="1">
    <location>
        <begin position="462"/>
        <end position="481"/>
    </location>
</feature>
<reference evidence="2 3" key="1">
    <citation type="journal article" date="2018" name="Mol. Ecol.">
        <title>The obligate alkalophilic soda-lake fungus Sodiomyces alkalinus has shifted to a protein diet.</title>
        <authorList>
            <person name="Grum-Grzhimaylo A.A."/>
            <person name="Falkoski D.L."/>
            <person name="van den Heuvel J."/>
            <person name="Valero-Jimenez C.A."/>
            <person name="Min B."/>
            <person name="Choi I.G."/>
            <person name="Lipzen A."/>
            <person name="Daum C.G."/>
            <person name="Aanen D.K."/>
            <person name="Tsang A."/>
            <person name="Henrissat B."/>
            <person name="Bilanenko E.N."/>
            <person name="de Vries R.P."/>
            <person name="van Kan J.A.L."/>
            <person name="Grigoriev I.V."/>
            <person name="Debets A.J.M."/>
        </authorList>
    </citation>
    <scope>NUCLEOTIDE SEQUENCE [LARGE SCALE GENOMIC DNA]</scope>
    <source>
        <strain evidence="2 3">F11</strain>
    </source>
</reference>
<evidence type="ECO:0000313" key="2">
    <source>
        <dbReference type="EMBL" id="ROT36061.1"/>
    </source>
</evidence>
<evidence type="ECO:0000256" key="1">
    <source>
        <dbReference type="SAM" id="MobiDB-lite"/>
    </source>
</evidence>
<dbReference type="AlphaFoldDB" id="A0A3N2PNF2"/>
<protein>
    <recommendedName>
        <fullName evidence="4">Cyclic-AMP phosphodiesterase</fullName>
    </recommendedName>
</protein>
<feature type="region of interest" description="Disordered" evidence="1">
    <location>
        <begin position="489"/>
        <end position="563"/>
    </location>
</feature>
<dbReference type="CDD" id="cd07735">
    <property type="entry name" value="class_II_PDE_MBL-fold"/>
    <property type="match status" value="1"/>
</dbReference>
<name>A0A3N2PNF2_SODAK</name>
<feature type="region of interest" description="Disordered" evidence="1">
    <location>
        <begin position="222"/>
        <end position="311"/>
    </location>
</feature>
<dbReference type="GO" id="GO:0006198">
    <property type="term" value="P:cAMP catabolic process"/>
    <property type="evidence" value="ECO:0007669"/>
    <property type="project" value="InterPro"/>
</dbReference>
<feature type="compositionally biased region" description="Low complexity" evidence="1">
    <location>
        <begin position="462"/>
        <end position="472"/>
    </location>
</feature>
<dbReference type="InterPro" id="IPR036866">
    <property type="entry name" value="RibonucZ/Hydroxyglut_hydro"/>
</dbReference>
<evidence type="ECO:0008006" key="4">
    <source>
        <dbReference type="Google" id="ProtNLM"/>
    </source>
</evidence>
<feature type="compositionally biased region" description="Low complexity" evidence="1">
    <location>
        <begin position="536"/>
        <end position="552"/>
    </location>
</feature>
<dbReference type="OrthoDB" id="258495at2759"/>
<dbReference type="InterPro" id="IPR000396">
    <property type="entry name" value="Pdiesterase2"/>
</dbReference>
<dbReference type="GO" id="GO:1902660">
    <property type="term" value="P:negative regulation of glucose mediated signaling pathway"/>
    <property type="evidence" value="ECO:0007669"/>
    <property type="project" value="TreeGrafter"/>
</dbReference>
<feature type="compositionally biased region" description="Polar residues" evidence="1">
    <location>
        <begin position="229"/>
        <end position="239"/>
    </location>
</feature>
<dbReference type="STRING" id="1314773.A0A3N2PNF2"/>
<feature type="region of interest" description="Disordered" evidence="1">
    <location>
        <begin position="580"/>
        <end position="610"/>
    </location>
</feature>
<dbReference type="Pfam" id="PF02112">
    <property type="entry name" value="PDEase_II"/>
    <property type="match status" value="2"/>
</dbReference>
<dbReference type="PRINTS" id="PR00388">
    <property type="entry name" value="PDIESTERASE2"/>
</dbReference>
<dbReference type="Gene3D" id="3.60.15.10">
    <property type="entry name" value="Ribonuclease Z/Hydroxyacylglutathione hydrolase-like"/>
    <property type="match status" value="1"/>
</dbReference>
<gene>
    <name evidence="2" type="ORF">SODALDRAFT_320517</name>
</gene>
<proteinExistence type="predicted"/>
<organism evidence="2 3">
    <name type="scientific">Sodiomyces alkalinus (strain CBS 110278 / VKM F-3762 / F11)</name>
    <name type="common">Alkaliphilic filamentous fungus</name>
    <dbReference type="NCBI Taxonomy" id="1314773"/>
    <lineage>
        <taxon>Eukaryota</taxon>
        <taxon>Fungi</taxon>
        <taxon>Dikarya</taxon>
        <taxon>Ascomycota</taxon>
        <taxon>Pezizomycotina</taxon>
        <taxon>Sordariomycetes</taxon>
        <taxon>Hypocreomycetidae</taxon>
        <taxon>Glomerellales</taxon>
        <taxon>Plectosphaerellaceae</taxon>
        <taxon>Sodiomyces</taxon>
    </lineage>
</organism>
<dbReference type="GO" id="GO:0004115">
    <property type="term" value="F:3',5'-cyclic-AMP phosphodiesterase activity"/>
    <property type="evidence" value="ECO:0007669"/>
    <property type="project" value="InterPro"/>
</dbReference>
<feature type="compositionally biased region" description="Polar residues" evidence="1">
    <location>
        <begin position="246"/>
        <end position="259"/>
    </location>
</feature>
<feature type="compositionally biased region" description="Gly residues" evidence="1">
    <location>
        <begin position="507"/>
        <end position="516"/>
    </location>
</feature>
<dbReference type="GO" id="GO:0047555">
    <property type="term" value="F:3',5'-cyclic-GMP phosphodiesterase activity"/>
    <property type="evidence" value="ECO:0007669"/>
    <property type="project" value="TreeGrafter"/>
</dbReference>
<dbReference type="PANTHER" id="PTHR28283:SF1">
    <property type="entry name" value="3',5'-CYCLIC-NUCLEOTIDE PHOSPHODIESTERASE 1"/>
    <property type="match status" value="1"/>
</dbReference>
<evidence type="ECO:0000313" key="3">
    <source>
        <dbReference type="Proteomes" id="UP000272025"/>
    </source>
</evidence>
<dbReference type="SUPFAM" id="SSF56281">
    <property type="entry name" value="Metallo-hydrolase/oxidoreductase"/>
    <property type="match status" value="1"/>
</dbReference>